<evidence type="ECO:0000313" key="2">
    <source>
        <dbReference type="EMBL" id="AFU65314.1"/>
    </source>
</evidence>
<evidence type="ECO:0000256" key="1">
    <source>
        <dbReference type="SAM" id="SignalP"/>
    </source>
</evidence>
<proteinExistence type="evidence at transcript level"/>
<dbReference type="EMBL" id="JX467494">
    <property type="protein sequence ID" value="AFU65314.1"/>
    <property type="molecule type" value="mRNA"/>
</dbReference>
<feature type="chain" id="PRO_5004646590" evidence="1">
    <location>
        <begin position="23"/>
        <end position="44"/>
    </location>
</feature>
<organism evidence="2">
    <name type="scientific">Aspidites melanocephalus</name>
    <name type="common">Black-headed python</name>
    <dbReference type="NCBI Taxonomy" id="51883"/>
    <lineage>
        <taxon>Eukaryota</taxon>
        <taxon>Metazoa</taxon>
        <taxon>Chordata</taxon>
        <taxon>Craniata</taxon>
        <taxon>Vertebrata</taxon>
        <taxon>Euteleostomi</taxon>
        <taxon>Lepidosauria</taxon>
        <taxon>Squamata</taxon>
        <taxon>Bifurcata</taxon>
        <taxon>Unidentata</taxon>
        <taxon>Episquamata</taxon>
        <taxon>Toxicofera</taxon>
        <taxon>Serpentes</taxon>
        <taxon>Henophidia</taxon>
        <taxon>Pythonidae</taxon>
        <taxon>Aspidites</taxon>
    </lineage>
</organism>
<accession>U3L0L3</accession>
<name>U3L0L3_ASPME</name>
<feature type="signal peptide" evidence="1">
    <location>
        <begin position="1"/>
        <end position="22"/>
    </location>
</feature>
<protein>
    <submittedName>
        <fullName evidence="2">X-Ame-1</fullName>
    </submittedName>
</protein>
<sequence length="44" mass="5098">MLFLNVNLFLSLLVVSKPQGQSQPFCHFHLFCNCTGKLKERQKC</sequence>
<keyword evidence="1" id="KW-0732">Signal</keyword>
<dbReference type="AlphaFoldDB" id="U3L0L3"/>
<reference evidence="2" key="1">
    <citation type="submission" date="2012-08" db="EMBL/GenBank/DDBJ databases">
        <title>Simultaneous multi-gland co-expression of novel toxin genes in the mandibular, maxillary and rictal glands of the Toxicofera reptile venom system.</title>
        <authorList>
            <person name="Fry B.G."/>
        </authorList>
    </citation>
    <scope>NUCLEOTIDE SEQUENCE</scope>
</reference>